<dbReference type="SUPFAM" id="SSF89392">
    <property type="entry name" value="Prokaryotic lipoproteins and lipoprotein localization factors"/>
    <property type="match status" value="1"/>
</dbReference>
<evidence type="ECO:0000313" key="2">
    <source>
        <dbReference type="EMBL" id="QQL45264.1"/>
    </source>
</evidence>
<sequence length="248" mass="26626">MFSLISPRHLVCIAGCAALVSVGASCSSLRGGAVIQPEADQALRAMSTTVGGAPTMVFEATRSSDPELQQAAGFDQSAKVTVYVQRPDHVRVQSVSQEGGRDLYFNGKTVTTVDHGAKTFRVERAPATINQFVDDYTKGWAAYPPLADLVVSAPYSRIAKSKGRISLLKDETVNGVECRHVFCEGDAVDWDVWIGKGDYLPRRFDVAYGNLKGAPMTEGDLGNWQLAVAIDDAVFTPVIPAGYQPAGR</sequence>
<gene>
    <name evidence="2" type="ORF">G3M56_001355</name>
</gene>
<protein>
    <submittedName>
        <fullName evidence="2">DUF2092 domain-containing protein</fullName>
    </submittedName>
</protein>
<dbReference type="Gene3D" id="2.50.20.10">
    <property type="entry name" value="Lipoprotein localisation LolA/LolB/LppX"/>
    <property type="match status" value="1"/>
</dbReference>
<keyword evidence="1" id="KW-0732">Signal</keyword>
<keyword evidence="3" id="KW-1185">Reference proteome</keyword>
<dbReference type="InterPro" id="IPR029046">
    <property type="entry name" value="LolA/LolB/LppX"/>
</dbReference>
<dbReference type="Proteomes" id="UP000475117">
    <property type="component" value="Chromosome"/>
</dbReference>
<accession>A0A6B3LCH2</accession>
<dbReference type="EMBL" id="CP066776">
    <property type="protein sequence ID" value="QQL45264.1"/>
    <property type="molecule type" value="Genomic_DNA"/>
</dbReference>
<dbReference type="Pfam" id="PF09865">
    <property type="entry name" value="DUF2092"/>
    <property type="match status" value="1"/>
</dbReference>
<dbReference type="RefSeq" id="WP_164363977.1">
    <property type="nucleotide sequence ID" value="NZ_CP066776.1"/>
</dbReference>
<dbReference type="AlphaFoldDB" id="A0A6B3LCH2"/>
<dbReference type="InterPro" id="IPR019207">
    <property type="entry name" value="DUF2092"/>
</dbReference>
<evidence type="ECO:0000256" key="1">
    <source>
        <dbReference type="ARBA" id="ARBA00022729"/>
    </source>
</evidence>
<reference evidence="2 3" key="1">
    <citation type="submission" date="2020-12" db="EMBL/GenBank/DDBJ databases">
        <title>Sulforoseuscoccus oceanibium gen. nov., sp. nov., a representative of the phylum Verrucomicrobia with special cytoplasmic membrane, and proposal of Sulforoseuscoccusaceae fam. nov.</title>
        <authorList>
            <person name="Xi F."/>
        </authorList>
    </citation>
    <scope>NUCLEOTIDE SEQUENCE [LARGE SCALE GENOMIC DNA]</scope>
    <source>
        <strain evidence="2 3">T37</strain>
    </source>
</reference>
<evidence type="ECO:0000313" key="3">
    <source>
        <dbReference type="Proteomes" id="UP000475117"/>
    </source>
</evidence>
<proteinExistence type="predicted"/>
<organism evidence="2 3">
    <name type="scientific">Sulfuriroseicoccus oceanibius</name>
    <dbReference type="NCBI Taxonomy" id="2707525"/>
    <lineage>
        <taxon>Bacteria</taxon>
        <taxon>Pseudomonadati</taxon>
        <taxon>Verrucomicrobiota</taxon>
        <taxon>Verrucomicrobiia</taxon>
        <taxon>Verrucomicrobiales</taxon>
        <taxon>Verrucomicrobiaceae</taxon>
        <taxon>Sulfuriroseicoccus</taxon>
    </lineage>
</organism>
<dbReference type="KEGG" id="soa:G3M56_001355"/>
<name>A0A6B3LCH2_9BACT</name>